<evidence type="ECO:0000256" key="1">
    <source>
        <dbReference type="SAM" id="Phobius"/>
    </source>
</evidence>
<dbReference type="PANTHER" id="PTHR28008">
    <property type="entry name" value="DOMAIN PROTEIN, PUTATIVE (AFU_ORTHOLOGUE AFUA_3G10980)-RELATED"/>
    <property type="match status" value="1"/>
</dbReference>
<keyword evidence="1" id="KW-0472">Membrane</keyword>
<dbReference type="Proteomes" id="UP000071065">
    <property type="component" value="Chromosome"/>
</dbReference>
<evidence type="ECO:0000313" key="3">
    <source>
        <dbReference type="EMBL" id="AMO55447.1"/>
    </source>
</evidence>
<dbReference type="NCBIfam" id="NF037970">
    <property type="entry name" value="vanZ_1"/>
    <property type="match status" value="1"/>
</dbReference>
<keyword evidence="1" id="KW-0812">Transmembrane</keyword>
<feature type="domain" description="VanZ-like" evidence="2">
    <location>
        <begin position="49"/>
        <end position="116"/>
    </location>
</feature>
<accession>A0A142B9M1</accession>
<feature type="transmembrane region" description="Helical" evidence="1">
    <location>
        <begin position="53"/>
        <end position="68"/>
    </location>
</feature>
<sequence>MAPAIKDDALEAIITRHFSLLARVSLATALITMTILGLLPVDQIPLSDWNDKLQHIAAFLVLTYLMDASWPETELNRRKVLALLGYGLTLEVLQLFTGYRHFSWLDLLADAAGIGLYLTTRPLFKRTPVVNWRWYRPGIQD</sequence>
<dbReference type="EMBL" id="CP013251">
    <property type="protein sequence ID" value="AMO55447.1"/>
    <property type="molecule type" value="Genomic_DNA"/>
</dbReference>
<dbReference type="PANTHER" id="PTHR28008:SF1">
    <property type="entry name" value="DOMAIN PROTEIN, PUTATIVE (AFU_ORTHOLOGUE AFUA_3G10980)-RELATED"/>
    <property type="match status" value="1"/>
</dbReference>
<dbReference type="Pfam" id="PF04892">
    <property type="entry name" value="VanZ"/>
    <property type="match status" value="1"/>
</dbReference>
<dbReference type="KEGG" id="emp:EZMO1_1254"/>
<proteinExistence type="predicted"/>
<feature type="transmembrane region" description="Helical" evidence="1">
    <location>
        <begin position="20"/>
        <end position="41"/>
    </location>
</feature>
<dbReference type="InterPro" id="IPR006976">
    <property type="entry name" value="VanZ-like"/>
</dbReference>
<name>A0A142B9M1_9GAMM</name>
<feature type="transmembrane region" description="Helical" evidence="1">
    <location>
        <begin position="80"/>
        <end position="96"/>
    </location>
</feature>
<protein>
    <recommendedName>
        <fullName evidence="2">VanZ-like domain-containing protein</fullName>
    </recommendedName>
</protein>
<organism evidence="3 4">
    <name type="scientific">Endozoicomonas montiporae CL-33</name>
    <dbReference type="NCBI Taxonomy" id="570277"/>
    <lineage>
        <taxon>Bacteria</taxon>
        <taxon>Pseudomonadati</taxon>
        <taxon>Pseudomonadota</taxon>
        <taxon>Gammaproteobacteria</taxon>
        <taxon>Oceanospirillales</taxon>
        <taxon>Endozoicomonadaceae</taxon>
        <taxon>Endozoicomonas</taxon>
    </lineage>
</organism>
<keyword evidence="1" id="KW-1133">Transmembrane helix</keyword>
<evidence type="ECO:0000313" key="4">
    <source>
        <dbReference type="Proteomes" id="UP000071065"/>
    </source>
</evidence>
<gene>
    <name evidence="3" type="ORF">EZMO1_1254</name>
</gene>
<dbReference type="STRING" id="570277.EZMO1_1254"/>
<evidence type="ECO:0000259" key="2">
    <source>
        <dbReference type="Pfam" id="PF04892"/>
    </source>
</evidence>
<reference evidence="3 4" key="1">
    <citation type="journal article" date="2016" name="Front. Microbiol.">
        <title>Genomic Insight into the Host-Endosymbiont Relationship of Endozoicomonas montiporae CL-33(T) with its Coral Host.</title>
        <authorList>
            <person name="Ding J.-Y."/>
            <person name="Shiu J.-H."/>
            <person name="Chen W.-M."/>
            <person name="Chiang Y.-R."/>
            <person name="Tang S.-L."/>
        </authorList>
    </citation>
    <scope>NUCLEOTIDE SEQUENCE [LARGE SCALE GENOMIC DNA]</scope>
    <source>
        <strain evidence="3 4">CL-33</strain>
    </source>
</reference>
<dbReference type="AlphaFoldDB" id="A0A142B9M1"/>